<dbReference type="PROSITE" id="PS50011">
    <property type="entry name" value="PROTEIN_KINASE_DOM"/>
    <property type="match status" value="1"/>
</dbReference>
<sequence>MITARRNIELLKSFKQTYSTVKECQKEIEVEVLPKLKHPNIVSLAKIIYQNDMLYLVMELAKTDLARYFTQLRNDGRKFTEEQIKKMMRQIINGVAFMHQKGYMHRDLKPENILLADNNTLKIADLGTAKKCSDKFPFTNYVSTRWYRAPECVINTTNYSPSVDVFALGCIMAEMYTLKPVFCGKSSLDQLKKYCKILGTTKFENWVEGAARAKKIGFNFEEYHPECLSDAAPAASPVALDLLKSLLQFDPLKRINMEDILNHEFFMSKKPKELAERKIPLKNIFKRNEIKPLENGQTSQDLPPLDVPKLTLNSNLKYNRESMKNFIRNKLAGKRSLNSLAMVDETDNENSRNEETMNKEYPGFRLKKDSAKKPLKQKNSQLSKFKSGAKIQQLASLQNRILSSNNFGRMSQPELGRSESSNKGFKLRRSDNSALNLFSNSSLAINRKNKTYPIKNRMQSSENKTNNYEQSVMEEIEILQKNLEKAQRKQETLQVRRLNFGNHPEEGETYRDLYSRDNSPQRSLSPTEEYWTNFNQINSSLKSREILSSKKDRLAKIEISRSSNRRSAANEILFGNSGKNQSIGGSNQSSPAIIPQLNTLSNKSESLRLNGGFASYINRQEKLAKLQIDHNEFLRNKER</sequence>
<dbReference type="InterPro" id="IPR008271">
    <property type="entry name" value="Ser/Thr_kinase_AS"/>
</dbReference>
<feature type="coiled-coil region" evidence="6">
    <location>
        <begin position="469"/>
        <end position="496"/>
    </location>
</feature>
<gene>
    <name evidence="9" type="ORF">ECRASSUSDP1_LOCUS85</name>
</gene>
<dbReference type="Proteomes" id="UP001295684">
    <property type="component" value="Unassembled WGS sequence"/>
</dbReference>
<evidence type="ECO:0000313" key="10">
    <source>
        <dbReference type="Proteomes" id="UP001295684"/>
    </source>
</evidence>
<evidence type="ECO:0000256" key="2">
    <source>
        <dbReference type="ARBA" id="ARBA00022679"/>
    </source>
</evidence>
<reference evidence="9" key="1">
    <citation type="submission" date="2023-07" db="EMBL/GenBank/DDBJ databases">
        <authorList>
            <consortium name="AG Swart"/>
            <person name="Singh M."/>
            <person name="Singh A."/>
            <person name="Seah K."/>
            <person name="Emmerich C."/>
        </authorList>
    </citation>
    <scope>NUCLEOTIDE SEQUENCE</scope>
    <source>
        <strain evidence="9">DP1</strain>
    </source>
</reference>
<dbReference type="Gene3D" id="1.10.510.10">
    <property type="entry name" value="Transferase(Phosphotransferase) domain 1"/>
    <property type="match status" value="1"/>
</dbReference>
<evidence type="ECO:0000256" key="7">
    <source>
        <dbReference type="SAM" id="MobiDB-lite"/>
    </source>
</evidence>
<comment type="caution">
    <text evidence="9">The sequence shown here is derived from an EMBL/GenBank/DDBJ whole genome shotgun (WGS) entry which is preliminary data.</text>
</comment>
<protein>
    <recommendedName>
        <fullName evidence="8">Protein kinase domain-containing protein</fullName>
    </recommendedName>
</protein>
<feature type="region of interest" description="Disordered" evidence="7">
    <location>
        <begin position="499"/>
        <end position="526"/>
    </location>
</feature>
<dbReference type="GO" id="GO:0005524">
    <property type="term" value="F:ATP binding"/>
    <property type="evidence" value="ECO:0007669"/>
    <property type="project" value="UniProtKB-KW"/>
</dbReference>
<dbReference type="InterPro" id="IPR050117">
    <property type="entry name" value="MAPK"/>
</dbReference>
<feature type="region of interest" description="Disordered" evidence="7">
    <location>
        <begin position="406"/>
        <end position="425"/>
    </location>
</feature>
<dbReference type="FunFam" id="1.10.510.10:FF:000624">
    <property type="entry name" value="Mitogen-activated protein kinase"/>
    <property type="match status" value="1"/>
</dbReference>
<evidence type="ECO:0000313" key="9">
    <source>
        <dbReference type="EMBL" id="CAI2358802.1"/>
    </source>
</evidence>
<keyword evidence="6" id="KW-0175">Coiled coil</keyword>
<keyword evidence="10" id="KW-1185">Reference proteome</keyword>
<dbReference type="EMBL" id="CAMPGE010000081">
    <property type="protein sequence ID" value="CAI2358802.1"/>
    <property type="molecule type" value="Genomic_DNA"/>
</dbReference>
<dbReference type="PROSITE" id="PS00108">
    <property type="entry name" value="PROTEIN_KINASE_ST"/>
    <property type="match status" value="1"/>
</dbReference>
<dbReference type="Gene3D" id="3.30.200.20">
    <property type="entry name" value="Phosphorylase Kinase, domain 1"/>
    <property type="match status" value="1"/>
</dbReference>
<dbReference type="GO" id="GO:0004674">
    <property type="term" value="F:protein serine/threonine kinase activity"/>
    <property type="evidence" value="ECO:0007669"/>
    <property type="project" value="UniProtKB-KW"/>
</dbReference>
<keyword evidence="5" id="KW-0067">ATP-binding</keyword>
<dbReference type="InterPro" id="IPR000719">
    <property type="entry name" value="Prot_kinase_dom"/>
</dbReference>
<evidence type="ECO:0000256" key="5">
    <source>
        <dbReference type="ARBA" id="ARBA00022840"/>
    </source>
</evidence>
<dbReference type="PANTHER" id="PTHR24055">
    <property type="entry name" value="MITOGEN-ACTIVATED PROTEIN KINASE"/>
    <property type="match status" value="1"/>
</dbReference>
<keyword evidence="3" id="KW-0547">Nucleotide-binding</keyword>
<accession>A0AAD1X4T3</accession>
<organism evidence="9 10">
    <name type="scientific">Euplotes crassus</name>
    <dbReference type="NCBI Taxonomy" id="5936"/>
    <lineage>
        <taxon>Eukaryota</taxon>
        <taxon>Sar</taxon>
        <taxon>Alveolata</taxon>
        <taxon>Ciliophora</taxon>
        <taxon>Intramacronucleata</taxon>
        <taxon>Spirotrichea</taxon>
        <taxon>Hypotrichia</taxon>
        <taxon>Euplotida</taxon>
        <taxon>Euplotidae</taxon>
        <taxon>Moneuplotes</taxon>
    </lineage>
</organism>
<proteinExistence type="predicted"/>
<evidence type="ECO:0000256" key="3">
    <source>
        <dbReference type="ARBA" id="ARBA00022741"/>
    </source>
</evidence>
<feature type="domain" description="Protein kinase" evidence="8">
    <location>
        <begin position="1"/>
        <end position="266"/>
    </location>
</feature>
<feature type="compositionally biased region" description="Polar residues" evidence="7">
    <location>
        <begin position="516"/>
        <end position="526"/>
    </location>
</feature>
<keyword evidence="2" id="KW-0808">Transferase</keyword>
<dbReference type="SMART" id="SM00220">
    <property type="entry name" value="S_TKc"/>
    <property type="match status" value="1"/>
</dbReference>
<dbReference type="AlphaFoldDB" id="A0AAD1X4T3"/>
<dbReference type="Pfam" id="PF00069">
    <property type="entry name" value="Pkinase"/>
    <property type="match status" value="1"/>
</dbReference>
<evidence type="ECO:0000259" key="8">
    <source>
        <dbReference type="PROSITE" id="PS50011"/>
    </source>
</evidence>
<dbReference type="SUPFAM" id="SSF56112">
    <property type="entry name" value="Protein kinase-like (PK-like)"/>
    <property type="match status" value="1"/>
</dbReference>
<feature type="compositionally biased region" description="Basic and acidic residues" evidence="7">
    <location>
        <begin position="503"/>
        <end position="515"/>
    </location>
</feature>
<keyword evidence="1" id="KW-0723">Serine/threonine-protein kinase</keyword>
<name>A0AAD1X4T3_EUPCR</name>
<keyword evidence="4" id="KW-0418">Kinase</keyword>
<evidence type="ECO:0000256" key="4">
    <source>
        <dbReference type="ARBA" id="ARBA00022777"/>
    </source>
</evidence>
<evidence type="ECO:0000256" key="6">
    <source>
        <dbReference type="SAM" id="Coils"/>
    </source>
</evidence>
<evidence type="ECO:0000256" key="1">
    <source>
        <dbReference type="ARBA" id="ARBA00022527"/>
    </source>
</evidence>
<dbReference type="InterPro" id="IPR011009">
    <property type="entry name" value="Kinase-like_dom_sf"/>
</dbReference>